<sequence>MKIGDMVNYNEYKELADCGGETVNLRNAKNFS</sequence>
<protein>
    <submittedName>
        <fullName evidence="1">Uncharacterized protein</fullName>
    </submittedName>
</protein>
<name>A0A382NRJ6_9ZZZZ</name>
<gene>
    <name evidence="1" type="ORF">METZ01_LOCUS315841</name>
</gene>
<evidence type="ECO:0000313" key="1">
    <source>
        <dbReference type="EMBL" id="SVC62987.1"/>
    </source>
</evidence>
<proteinExistence type="predicted"/>
<dbReference type="AlphaFoldDB" id="A0A382NRJ6"/>
<reference evidence="1" key="1">
    <citation type="submission" date="2018-05" db="EMBL/GenBank/DDBJ databases">
        <authorList>
            <person name="Lanie J.A."/>
            <person name="Ng W.-L."/>
            <person name="Kazmierczak K.M."/>
            <person name="Andrzejewski T.M."/>
            <person name="Davidsen T.M."/>
            <person name="Wayne K.J."/>
            <person name="Tettelin H."/>
            <person name="Glass J.I."/>
            <person name="Rusch D."/>
            <person name="Podicherti R."/>
            <person name="Tsui H.-C.T."/>
            <person name="Winkler M.E."/>
        </authorList>
    </citation>
    <scope>NUCLEOTIDE SEQUENCE</scope>
</reference>
<organism evidence="1">
    <name type="scientific">marine metagenome</name>
    <dbReference type="NCBI Taxonomy" id="408172"/>
    <lineage>
        <taxon>unclassified sequences</taxon>
        <taxon>metagenomes</taxon>
        <taxon>ecological metagenomes</taxon>
    </lineage>
</organism>
<accession>A0A382NRJ6</accession>
<dbReference type="EMBL" id="UINC01101842">
    <property type="protein sequence ID" value="SVC62987.1"/>
    <property type="molecule type" value="Genomic_DNA"/>
</dbReference>